<dbReference type="RefSeq" id="XP_030615910.1">
    <property type="nucleotide sequence ID" value="XM_030760050.1"/>
</dbReference>
<dbReference type="Gene3D" id="3.30.1140.40">
    <property type="entry name" value="Tctex-1"/>
    <property type="match status" value="1"/>
</dbReference>
<dbReference type="FunCoup" id="A0A7F8K5S4">
    <property type="interactions" value="3"/>
</dbReference>
<feature type="region of interest" description="Disordered" evidence="2">
    <location>
        <begin position="1"/>
        <end position="24"/>
    </location>
</feature>
<organism evidence="3 4">
    <name type="scientific">Delphinapterus leucas</name>
    <name type="common">Beluga whale</name>
    <dbReference type="NCBI Taxonomy" id="9749"/>
    <lineage>
        <taxon>Eukaryota</taxon>
        <taxon>Metazoa</taxon>
        <taxon>Chordata</taxon>
        <taxon>Craniata</taxon>
        <taxon>Vertebrata</taxon>
        <taxon>Euteleostomi</taxon>
        <taxon>Mammalia</taxon>
        <taxon>Eutheria</taxon>
        <taxon>Laurasiatheria</taxon>
        <taxon>Artiodactyla</taxon>
        <taxon>Whippomorpha</taxon>
        <taxon>Cetacea</taxon>
        <taxon>Odontoceti</taxon>
        <taxon>Monodontidae</taxon>
        <taxon>Delphinapterus</taxon>
    </lineage>
</organism>
<dbReference type="GO" id="GO:0005737">
    <property type="term" value="C:cytoplasm"/>
    <property type="evidence" value="ECO:0007669"/>
    <property type="project" value="TreeGrafter"/>
</dbReference>
<name>A0A7F8K5S4_DELLE</name>
<dbReference type="PANTHER" id="PTHR21255">
    <property type="entry name" value="T-COMPLEX-ASSOCIATED-TESTIS-EXPRESSED 1/ DYNEIN LIGHT CHAIN"/>
    <property type="match status" value="1"/>
</dbReference>
<feature type="region of interest" description="Disordered" evidence="2">
    <location>
        <begin position="142"/>
        <end position="162"/>
    </location>
</feature>
<dbReference type="PANTHER" id="PTHR21255:SF55">
    <property type="entry name" value="DYNEIN LIGHT CHAIN TCTEX-TYPE 4"/>
    <property type="match status" value="1"/>
</dbReference>
<dbReference type="InterPro" id="IPR038586">
    <property type="entry name" value="Tctex-1-like_sf"/>
</dbReference>
<reference evidence="4" key="1">
    <citation type="submission" date="2025-08" db="UniProtKB">
        <authorList>
            <consortium name="RefSeq"/>
        </authorList>
    </citation>
    <scope>IDENTIFICATION</scope>
    <source>
        <tissue evidence="4">Blood</tissue>
    </source>
</reference>
<dbReference type="GeneID" id="111175469"/>
<dbReference type="InterPro" id="IPR005334">
    <property type="entry name" value="Tctex-1-like"/>
</dbReference>
<evidence type="ECO:0000313" key="4">
    <source>
        <dbReference type="RefSeq" id="XP_030615910.1"/>
    </source>
</evidence>
<evidence type="ECO:0000313" key="3">
    <source>
        <dbReference type="Proteomes" id="UP000248483"/>
    </source>
</evidence>
<dbReference type="InParanoid" id="A0A7F8K5S4"/>
<feature type="region of interest" description="Disordered" evidence="2">
    <location>
        <begin position="57"/>
        <end position="125"/>
    </location>
</feature>
<protein>
    <submittedName>
        <fullName evidence="4">Tctex1 domain-containing protein 4</fullName>
    </submittedName>
</protein>
<dbReference type="GO" id="GO:0007018">
    <property type="term" value="P:microtubule-based movement"/>
    <property type="evidence" value="ECO:0007669"/>
    <property type="project" value="TreeGrafter"/>
</dbReference>
<feature type="compositionally biased region" description="Low complexity" evidence="2">
    <location>
        <begin position="13"/>
        <end position="23"/>
    </location>
</feature>
<dbReference type="AlphaFoldDB" id="A0A7F8K5S4"/>
<gene>
    <name evidence="4" type="primary">TCTEX1D4</name>
</gene>
<dbReference type="GO" id="GO:0045505">
    <property type="term" value="F:dynein intermediate chain binding"/>
    <property type="evidence" value="ECO:0007669"/>
    <property type="project" value="TreeGrafter"/>
</dbReference>
<dbReference type="CTD" id="343521"/>
<dbReference type="GO" id="GO:0005868">
    <property type="term" value="C:cytoplasmic dynein complex"/>
    <property type="evidence" value="ECO:0007669"/>
    <property type="project" value="TreeGrafter"/>
</dbReference>
<dbReference type="Proteomes" id="UP000248483">
    <property type="component" value="Unplaced"/>
</dbReference>
<proteinExistence type="inferred from homology"/>
<dbReference type="Pfam" id="PF03645">
    <property type="entry name" value="Tctex-1"/>
    <property type="match status" value="1"/>
</dbReference>
<evidence type="ECO:0000256" key="1">
    <source>
        <dbReference type="ARBA" id="ARBA00005361"/>
    </source>
</evidence>
<sequence>MATPQQRQGALNVPPASQASQARAVRRELGGQRLQVTQVSEEFREKRAAIPEVILEVGPEAKRPSRPSVRLPAGRSAAGRPVPSGYEEEEAAKDHGLKQSPAQPPGRLPSIDETRPDGTAPASRRGSVLGLASFFSRRNSLAGPGAGLRGRRPSLGPLPPLGSRVSSSGLPLAAARWAAPSYHTESAPRERCEAACAQQALEAALEAGLREACYSHAEAGRLAPKLCELVHVRLRLRELSPPRYKLVCSMVLGPRAGQGMCVVNRALWDWARDRLATAAVTNASFFAVATVHRLYCERGLPRVLQKRFIIPGGGRPWGSHPNK</sequence>
<comment type="similarity">
    <text evidence="1">Belongs to the dynein light chain Tctex-type family.</text>
</comment>
<evidence type="ECO:0000256" key="2">
    <source>
        <dbReference type="SAM" id="MobiDB-lite"/>
    </source>
</evidence>
<dbReference type="KEGG" id="dle:111175469"/>
<accession>A0A7F8K5S4</accession>
<keyword evidence="3" id="KW-1185">Reference proteome</keyword>